<comment type="caution">
    <text evidence="2">The sequence shown here is derived from an EMBL/GenBank/DDBJ whole genome shotgun (WGS) entry which is preliminary data.</text>
</comment>
<evidence type="ECO:0000256" key="1">
    <source>
        <dbReference type="SAM" id="MobiDB-lite"/>
    </source>
</evidence>
<organism evidence="2 3">
    <name type="scientific">Brassica cretica</name>
    <name type="common">Mustard</name>
    <dbReference type="NCBI Taxonomy" id="69181"/>
    <lineage>
        <taxon>Eukaryota</taxon>
        <taxon>Viridiplantae</taxon>
        <taxon>Streptophyta</taxon>
        <taxon>Embryophyta</taxon>
        <taxon>Tracheophyta</taxon>
        <taxon>Spermatophyta</taxon>
        <taxon>Magnoliopsida</taxon>
        <taxon>eudicotyledons</taxon>
        <taxon>Gunneridae</taxon>
        <taxon>Pentapetalae</taxon>
        <taxon>rosids</taxon>
        <taxon>malvids</taxon>
        <taxon>Brassicales</taxon>
        <taxon>Brassicaceae</taxon>
        <taxon>Brassiceae</taxon>
        <taxon>Brassica</taxon>
    </lineage>
</organism>
<evidence type="ECO:0000313" key="3">
    <source>
        <dbReference type="Proteomes" id="UP000266723"/>
    </source>
</evidence>
<reference evidence="2 3" key="1">
    <citation type="journal article" date="2020" name="BMC Genomics">
        <title>Intraspecific diversification of the crop wild relative Brassica cretica Lam. using demographic model selection.</title>
        <authorList>
            <person name="Kioukis A."/>
            <person name="Michalopoulou V.A."/>
            <person name="Briers L."/>
            <person name="Pirintsos S."/>
            <person name="Studholme D.J."/>
            <person name="Pavlidis P."/>
            <person name="Sarris P.F."/>
        </authorList>
    </citation>
    <scope>NUCLEOTIDE SEQUENCE [LARGE SCALE GENOMIC DNA]</scope>
    <source>
        <strain evidence="3">cv. PFS-1207/04</strain>
    </source>
</reference>
<gene>
    <name evidence="2" type="ORF">DY000_02014589</name>
</gene>
<feature type="region of interest" description="Disordered" evidence="1">
    <location>
        <begin position="283"/>
        <end position="320"/>
    </location>
</feature>
<proteinExistence type="predicted"/>
<sequence length="340" mass="39164">MQRRDETDQIRAEAAWERTRFSHSINRAILPSIDTHYQQSIDNNNATSIDNRPIPKTTVSEKYKFINQYLTPDEFGIFRDPDGYAKAIDGRTLHVSREDIADILQTANGADNLFMHQRSNPEQKATKEFYDTAGGIDNGFIQRSRHPTQTSIDVAVPTSVDRQLEFCRRAFDSHSTRRFYWEENDQYGVYRDEQGYARDLDGNTIRLHNTDVRRTKLVPEIYTKGEINEMFYGVCGEHEKNKEAFQMKLDGVYYPLNDSISWLTTCIEEMKQDIARIQHATDVARPPSIDSRQPPSIGRHHRTSIDNQMPTLVDNDPPRPHTMNIGALTSKIEAIQGELV</sequence>
<dbReference type="EMBL" id="QGKV02000759">
    <property type="protein sequence ID" value="KAF3560836.1"/>
    <property type="molecule type" value="Genomic_DNA"/>
</dbReference>
<keyword evidence="3" id="KW-1185">Reference proteome</keyword>
<name>A0ABQ7CMU9_BRACR</name>
<dbReference type="Proteomes" id="UP000266723">
    <property type="component" value="Unassembled WGS sequence"/>
</dbReference>
<accession>A0ABQ7CMU9</accession>
<evidence type="ECO:0000313" key="2">
    <source>
        <dbReference type="EMBL" id="KAF3560836.1"/>
    </source>
</evidence>
<protein>
    <submittedName>
        <fullName evidence="2">Uncharacterized protein</fullName>
    </submittedName>
</protein>